<sequence length="186" mass="21683">MVAERPRLEGAIVIRKKGIRQDRAGTRSSAAPRPASPPLITRDQIANIRRHLPLTPEETIYALALATEMLERLIRRLDRPLNRAPHDETRLGWHRMKQRLEAHVRRLRRQMRRMGEPEVQVRPTRPEISDVTWAHLFALYERIIDGTKDIRLRSVLLEIWGETAIEHGWLASWVVDVGDIDPELVR</sequence>
<evidence type="ECO:0000313" key="2">
    <source>
        <dbReference type="EMBL" id="CAB3393990.1"/>
    </source>
</evidence>
<reference evidence="2 3" key="1">
    <citation type="submission" date="2020-04" db="EMBL/GenBank/DDBJ databases">
        <authorList>
            <person name="Hogendoorn C."/>
        </authorList>
    </citation>
    <scope>NUCLEOTIDE SEQUENCE [LARGE SCALE GENOMIC DNA]</scope>
    <source>
        <strain evidence="2">COOX1</strain>
    </source>
</reference>
<gene>
    <name evidence="2" type="ORF">COOX1_2190</name>
</gene>
<dbReference type="AlphaFoldDB" id="A0A6F9EAS6"/>
<dbReference type="EMBL" id="LR792683">
    <property type="protein sequence ID" value="CAB3393990.1"/>
    <property type="molecule type" value="Genomic_DNA"/>
</dbReference>
<evidence type="ECO:0000256" key="1">
    <source>
        <dbReference type="SAM" id="MobiDB-lite"/>
    </source>
</evidence>
<protein>
    <submittedName>
        <fullName evidence="2">Uncharacterized protein</fullName>
    </submittedName>
</protein>
<accession>A0A6F9EAS6</accession>
<evidence type="ECO:0000313" key="3">
    <source>
        <dbReference type="Proteomes" id="UP000502196"/>
    </source>
</evidence>
<feature type="region of interest" description="Disordered" evidence="1">
    <location>
        <begin position="19"/>
        <end position="39"/>
    </location>
</feature>
<name>A0A6F9EAS6_9BACL</name>
<dbReference type="Proteomes" id="UP000502196">
    <property type="component" value="Chromosome"/>
</dbReference>
<organism evidence="2 3">
    <name type="scientific">Kyrpidia spormannii</name>
    <dbReference type="NCBI Taxonomy" id="2055160"/>
    <lineage>
        <taxon>Bacteria</taxon>
        <taxon>Bacillati</taxon>
        <taxon>Bacillota</taxon>
        <taxon>Bacilli</taxon>
        <taxon>Bacillales</taxon>
        <taxon>Alicyclobacillaceae</taxon>
        <taxon>Kyrpidia</taxon>
    </lineage>
</organism>
<proteinExistence type="predicted"/>